<dbReference type="EMBL" id="LT598463">
    <property type="protein sequence ID" value="SCU88288.1"/>
    <property type="molecule type" value="Genomic_DNA"/>
</dbReference>
<sequence length="158" mass="17728">MSGLVKAKWQEQKAVSDQGKDLRPQGGGVFKPQNSNKAQCSRRGDQPRISQVAIQKLNDIFDFRHFLKDHHTSATHTASPYTHGRRIVTEEEQSFLPLEDWTTVKHSDFFDGGQGPQGPTSSSLASSLHEIPSRSSTMKSFEYQVLLHDLISGDIYED</sequence>
<accession>A0A1G4JDM2</accession>
<protein>
    <submittedName>
        <fullName evidence="2">LAMI_0D09516g1_1</fullName>
    </submittedName>
</protein>
<feature type="region of interest" description="Disordered" evidence="1">
    <location>
        <begin position="1"/>
        <end position="47"/>
    </location>
</feature>
<proteinExistence type="predicted"/>
<reference evidence="2 3" key="1">
    <citation type="submission" date="2016-03" db="EMBL/GenBank/DDBJ databases">
        <authorList>
            <person name="Devillers H."/>
        </authorList>
    </citation>
    <scope>NUCLEOTIDE SEQUENCE [LARGE SCALE GENOMIC DNA]</scope>
    <source>
        <strain evidence="2">CBS 11717</strain>
    </source>
</reference>
<evidence type="ECO:0000256" key="1">
    <source>
        <dbReference type="SAM" id="MobiDB-lite"/>
    </source>
</evidence>
<gene>
    <name evidence="2" type="ORF">LAMI_0D09516G</name>
</gene>
<dbReference type="AlphaFoldDB" id="A0A1G4JDM2"/>
<evidence type="ECO:0000313" key="3">
    <source>
        <dbReference type="Proteomes" id="UP000191024"/>
    </source>
</evidence>
<evidence type="ECO:0000313" key="2">
    <source>
        <dbReference type="EMBL" id="SCU88288.1"/>
    </source>
</evidence>
<organism evidence="2 3">
    <name type="scientific">Lachancea mirantina</name>
    <dbReference type="NCBI Taxonomy" id="1230905"/>
    <lineage>
        <taxon>Eukaryota</taxon>
        <taxon>Fungi</taxon>
        <taxon>Dikarya</taxon>
        <taxon>Ascomycota</taxon>
        <taxon>Saccharomycotina</taxon>
        <taxon>Saccharomycetes</taxon>
        <taxon>Saccharomycetales</taxon>
        <taxon>Saccharomycetaceae</taxon>
        <taxon>Lachancea</taxon>
    </lineage>
</organism>
<keyword evidence="3" id="KW-1185">Reference proteome</keyword>
<name>A0A1G4JDM2_9SACH</name>
<dbReference type="Proteomes" id="UP000191024">
    <property type="component" value="Chromosome D"/>
</dbReference>
<dbReference type="OrthoDB" id="4034991at2759"/>